<dbReference type="GO" id="GO:0016651">
    <property type="term" value="F:oxidoreductase activity, acting on NAD(P)H"/>
    <property type="evidence" value="ECO:0007669"/>
    <property type="project" value="InterPro"/>
</dbReference>
<dbReference type="PROSITE" id="PS51839">
    <property type="entry name" value="4FE4S_HC3"/>
    <property type="match status" value="1"/>
</dbReference>
<proteinExistence type="inferred from homology"/>
<comment type="function">
    <text evidence="10">NDH-1 shuttles electrons from NADH, via FMN and iron-sulfur (Fe-S) centers, to quinones in the respiratory chain. Couples the redox reaction to proton translocation (for every two electrons transferred, four hydrogen ions are translocated across the cytoplasmic membrane), and thus conserves the redox energy in a proton gradient.</text>
</comment>
<name>A0A0D6EVS7_9PROT</name>
<dbReference type="SUPFAM" id="SSF54862">
    <property type="entry name" value="4Fe-4S ferredoxins"/>
    <property type="match status" value="1"/>
</dbReference>
<evidence type="ECO:0000259" key="13">
    <source>
        <dbReference type="PROSITE" id="PS51839"/>
    </source>
</evidence>
<dbReference type="GO" id="GO:0042773">
    <property type="term" value="P:ATP synthesis coupled electron transport"/>
    <property type="evidence" value="ECO:0007669"/>
    <property type="project" value="InterPro"/>
</dbReference>
<dbReference type="FunFam" id="3.30.70.20:FF:000002">
    <property type="entry name" value="NADH-ubiquinone oxidoreductase 75 kDa subunit"/>
    <property type="match status" value="1"/>
</dbReference>
<organism evidence="14 15">
    <name type="scientific">Candidatus Methylopumilus planktonicus</name>
    <dbReference type="NCBI Taxonomy" id="1581557"/>
    <lineage>
        <taxon>Bacteria</taxon>
        <taxon>Pseudomonadati</taxon>
        <taxon>Pseudomonadota</taxon>
        <taxon>Betaproteobacteria</taxon>
        <taxon>Nitrosomonadales</taxon>
        <taxon>Methylophilaceae</taxon>
        <taxon>Candidatus Methylopumilus</taxon>
    </lineage>
</organism>
<comment type="similarity">
    <text evidence="2 10">Belongs to the complex I 75 kDa subunit family.</text>
</comment>
<evidence type="ECO:0000256" key="10">
    <source>
        <dbReference type="RuleBase" id="RU003525"/>
    </source>
</evidence>
<dbReference type="RefSeq" id="WP_046487517.1">
    <property type="nucleotide sequence ID" value="NZ_LN827929.1"/>
</dbReference>
<dbReference type="Pfam" id="PF22117">
    <property type="entry name" value="Fer4_Nqo3"/>
    <property type="match status" value="1"/>
</dbReference>
<reference evidence="15" key="1">
    <citation type="submission" date="2014-12" db="EMBL/GenBank/DDBJ databases">
        <authorList>
            <person name="Salcher M.M."/>
        </authorList>
    </citation>
    <scope>NUCLEOTIDE SEQUENCE [LARGE SCALE GENOMIC DNA]</scope>
    <source>
        <strain evidence="15">MMS-10A-171</strain>
    </source>
</reference>
<dbReference type="FunFam" id="3.10.20.740:FF:000001">
    <property type="entry name" value="NADH-quinone oxidoreductase subunit G"/>
    <property type="match status" value="1"/>
</dbReference>
<evidence type="ECO:0000313" key="14">
    <source>
        <dbReference type="EMBL" id="CEZ19358.1"/>
    </source>
</evidence>
<dbReference type="InterPro" id="IPR001041">
    <property type="entry name" value="2Fe-2S_ferredoxin-type"/>
</dbReference>
<dbReference type="GO" id="GO:0008137">
    <property type="term" value="F:NADH dehydrogenase (ubiquinone) activity"/>
    <property type="evidence" value="ECO:0007669"/>
    <property type="project" value="UniProtKB-UniRule"/>
</dbReference>
<dbReference type="NCBIfam" id="TIGR01973">
    <property type="entry name" value="NuoG"/>
    <property type="match status" value="1"/>
</dbReference>
<dbReference type="PROSITE" id="PS00643">
    <property type="entry name" value="COMPLEX1_75K_3"/>
    <property type="match status" value="1"/>
</dbReference>
<sequence length="796" mass="88893">MTITIEIDGKKIKVEKNTTIIAAADKAGIPIPRFCYHKKLSIAANCRMCLVEVEKFNKPLPACATQVADGMKVSTKSKIAVDAQQSVMEFLLINHPLDCPICDQGGECELQDTAVAFGGGQTRYKEEKRVVFNKNIGPLISTDMTRCIQCTRCVRFLQEVGGMMELGMVGRGEHSEITAYVDRSIQSELSGNIIDLCPVGALTSKPFRYKARTWELIRRPTFAHHDSLGSPLEAHIKQNKVIRVLPREEESINECWISDRDRFSYEGLNSEDRLQVPMIKEKGQWKESDWETALALVSEKLKHIVDHHGPEELGVLISPQSTIEEGLLAKKISSTLKSPHIDHRMRQSDFSIKHQNSPWLGSRIDAIGLFDQYLLIGSNIRNEQPLLASRIRKAVNHGANLFIVNSIDADPLMTVSEKMIQASHILPQALAKILKSMTEIKGVLKKDIKFIKADIEKVKTDKTSDAIAEHLMKNVLAGKKNNTSLLLGQVAEEHPDFSTIYKLAFEISKLSQATFAVLPSYANSVGLHAANVLPEEDGLNARSMLEKKLKAYVFLNIEPQLDGSSAQLIENAIVSSDFTVALTSYNSEYLKNVDVLLPISPFTESSGTIVNMEGRVQSYAAVTQPLGQSRPAWKVLRVLANHLDLKGFDYESSLDVKEAHIKFKKQFISKELSNEIDIVSDYKIRNTKPKQFSRIGEMHQYLIDPIVRRAPSLQTAIRKSKAFAKLHPLEMKTLRLKENDKIKVMQGNQWVNLLVIEDISIPEGSIYIPSGIDETANLSDIYGDITVKKVISKGAS</sequence>
<dbReference type="HOGENOM" id="CLU_000422_11_6_4"/>
<feature type="domain" description="2Fe-2S ferredoxin-type" evidence="11">
    <location>
        <begin position="1"/>
        <end position="79"/>
    </location>
</feature>
<keyword evidence="5 10" id="KW-1278">Translocase</keyword>
<dbReference type="PROSITE" id="PS00642">
    <property type="entry name" value="COMPLEX1_75K_2"/>
    <property type="match status" value="1"/>
</dbReference>
<dbReference type="InterPro" id="IPR010228">
    <property type="entry name" value="NADH_UbQ_OxRdtase_Gsu"/>
</dbReference>
<dbReference type="EC" id="7.1.1.-" evidence="10"/>
<dbReference type="Gene3D" id="3.30.70.20">
    <property type="match status" value="1"/>
</dbReference>
<evidence type="ECO:0000256" key="8">
    <source>
        <dbReference type="ARBA" id="ARBA00023027"/>
    </source>
</evidence>
<dbReference type="GO" id="GO:0051537">
    <property type="term" value="F:2 iron, 2 sulfur cluster binding"/>
    <property type="evidence" value="ECO:0007669"/>
    <property type="project" value="UniProtKB-UniRule"/>
</dbReference>
<keyword evidence="10" id="KW-0001">2Fe-2S</keyword>
<dbReference type="SMART" id="SM00929">
    <property type="entry name" value="NADH-G_4Fe-4S_3"/>
    <property type="match status" value="1"/>
</dbReference>
<comment type="catalytic activity">
    <reaction evidence="9 10">
        <text>a quinone + NADH + 5 H(+)(in) = a quinol + NAD(+) + 4 H(+)(out)</text>
        <dbReference type="Rhea" id="RHEA:57888"/>
        <dbReference type="ChEBI" id="CHEBI:15378"/>
        <dbReference type="ChEBI" id="CHEBI:24646"/>
        <dbReference type="ChEBI" id="CHEBI:57540"/>
        <dbReference type="ChEBI" id="CHEBI:57945"/>
        <dbReference type="ChEBI" id="CHEBI:132124"/>
    </reaction>
</comment>
<dbReference type="PANTHER" id="PTHR43105">
    <property type="entry name" value="RESPIRATORY NITRATE REDUCTASE"/>
    <property type="match status" value="1"/>
</dbReference>
<gene>
    <name evidence="14" type="ORF">BN1208_0466</name>
</gene>
<keyword evidence="10" id="KW-0874">Quinone</keyword>
<evidence type="ECO:0000256" key="3">
    <source>
        <dbReference type="ARBA" id="ARBA00022485"/>
    </source>
</evidence>
<comment type="cofactor">
    <cofactor evidence="10">
        <name>[2Fe-2S] cluster</name>
        <dbReference type="ChEBI" id="CHEBI:190135"/>
    </cofactor>
    <text evidence="10">Binds 1 [2Fe-2S] cluster per subunit.</text>
</comment>
<evidence type="ECO:0000256" key="2">
    <source>
        <dbReference type="ARBA" id="ARBA00005404"/>
    </source>
</evidence>
<evidence type="ECO:0000256" key="5">
    <source>
        <dbReference type="ARBA" id="ARBA00022967"/>
    </source>
</evidence>
<keyword evidence="3 10" id="KW-0004">4Fe-4S</keyword>
<dbReference type="Pfam" id="PF00384">
    <property type="entry name" value="Molybdopterin"/>
    <property type="match status" value="1"/>
</dbReference>
<dbReference type="GO" id="GO:0048038">
    <property type="term" value="F:quinone binding"/>
    <property type="evidence" value="ECO:0007669"/>
    <property type="project" value="UniProtKB-UniRule"/>
</dbReference>
<dbReference type="InterPro" id="IPR036010">
    <property type="entry name" value="2Fe-2S_ferredoxin-like_sf"/>
</dbReference>
<dbReference type="Gene3D" id="3.40.50.740">
    <property type="match status" value="2"/>
</dbReference>
<dbReference type="KEGG" id="mbat:BN1208_0466"/>
<accession>A0A0D6EVS7</accession>
<feature type="domain" description="4Fe-4S His(Cys)3-ligated-type" evidence="13">
    <location>
        <begin position="79"/>
        <end position="118"/>
    </location>
</feature>
<dbReference type="InterPro" id="IPR019574">
    <property type="entry name" value="NADH_UbQ_OxRdtase_Gsu_4Fe4S-bd"/>
</dbReference>
<dbReference type="InterPro" id="IPR006963">
    <property type="entry name" value="Mopterin_OxRdtase_4Fe-4S_dom"/>
</dbReference>
<evidence type="ECO:0000256" key="7">
    <source>
        <dbReference type="ARBA" id="ARBA00023014"/>
    </source>
</evidence>
<evidence type="ECO:0000259" key="12">
    <source>
        <dbReference type="PROSITE" id="PS51669"/>
    </source>
</evidence>
<dbReference type="Pfam" id="PF13510">
    <property type="entry name" value="Fer2_4"/>
    <property type="match status" value="1"/>
</dbReference>
<evidence type="ECO:0000256" key="9">
    <source>
        <dbReference type="ARBA" id="ARBA00047712"/>
    </source>
</evidence>
<keyword evidence="6 10" id="KW-0408">Iron</keyword>
<dbReference type="Gene3D" id="3.40.228.10">
    <property type="entry name" value="Dimethylsulfoxide Reductase, domain 2"/>
    <property type="match status" value="1"/>
</dbReference>
<keyword evidence="7 10" id="KW-0411">Iron-sulfur</keyword>
<protein>
    <recommendedName>
        <fullName evidence="10">NADH-quinone oxidoreductase</fullName>
        <ecNumber evidence="10">7.1.1.-</ecNumber>
    </recommendedName>
</protein>
<dbReference type="OrthoDB" id="9810782at2"/>
<evidence type="ECO:0000259" key="11">
    <source>
        <dbReference type="PROSITE" id="PS51085"/>
    </source>
</evidence>
<dbReference type="AlphaFoldDB" id="A0A0D6EVS7"/>
<dbReference type="PROSITE" id="PS51085">
    <property type="entry name" value="2FE2S_FER_2"/>
    <property type="match status" value="1"/>
</dbReference>
<dbReference type="GO" id="GO:0016020">
    <property type="term" value="C:membrane"/>
    <property type="evidence" value="ECO:0007669"/>
    <property type="project" value="InterPro"/>
</dbReference>
<evidence type="ECO:0000256" key="4">
    <source>
        <dbReference type="ARBA" id="ARBA00022723"/>
    </source>
</evidence>
<dbReference type="Gene3D" id="3.10.20.740">
    <property type="match status" value="1"/>
</dbReference>
<dbReference type="PANTHER" id="PTHR43105:SF13">
    <property type="entry name" value="NADH-UBIQUINONE OXIDOREDUCTASE 75 KDA SUBUNIT, MITOCHONDRIAL"/>
    <property type="match status" value="1"/>
</dbReference>
<dbReference type="STRING" id="1581557.BN1208_0466"/>
<dbReference type="Proteomes" id="UP000064007">
    <property type="component" value="Chromosome 1"/>
</dbReference>
<keyword evidence="4 10" id="KW-0479">Metal-binding</keyword>
<dbReference type="SUPFAM" id="SSF54292">
    <property type="entry name" value="2Fe-2S ferredoxin-like"/>
    <property type="match status" value="1"/>
</dbReference>
<evidence type="ECO:0000313" key="15">
    <source>
        <dbReference type="Proteomes" id="UP000064007"/>
    </source>
</evidence>
<keyword evidence="15" id="KW-1185">Reference proteome</keyword>
<dbReference type="Pfam" id="PF22151">
    <property type="entry name" value="Fer4_NDSU1"/>
    <property type="match status" value="1"/>
</dbReference>
<dbReference type="CDD" id="cd00207">
    <property type="entry name" value="fer2"/>
    <property type="match status" value="1"/>
</dbReference>
<dbReference type="GO" id="GO:0051539">
    <property type="term" value="F:4 iron, 4 sulfur cluster binding"/>
    <property type="evidence" value="ECO:0007669"/>
    <property type="project" value="UniProtKB-KW"/>
</dbReference>
<dbReference type="InterPro" id="IPR000283">
    <property type="entry name" value="NADH_UbQ_OxRdtase_75kDa_su_CS"/>
</dbReference>
<feature type="domain" description="4Fe-4S Mo/W bis-MGD-type" evidence="12">
    <location>
        <begin position="216"/>
        <end position="272"/>
    </location>
</feature>
<dbReference type="InterPro" id="IPR054351">
    <property type="entry name" value="NADH_UbQ_OxRdtase_ferredoxin"/>
</dbReference>
<dbReference type="InterPro" id="IPR050123">
    <property type="entry name" value="Prok_molybdopt-oxidoreductase"/>
</dbReference>
<evidence type="ECO:0000256" key="1">
    <source>
        <dbReference type="ARBA" id="ARBA00001966"/>
    </source>
</evidence>
<dbReference type="SUPFAM" id="SSF53706">
    <property type="entry name" value="Formate dehydrogenase/DMSO reductase, domains 1-3"/>
    <property type="match status" value="1"/>
</dbReference>
<dbReference type="Pfam" id="PF10588">
    <property type="entry name" value="NADH-G_4Fe-4S_3"/>
    <property type="match status" value="1"/>
</dbReference>
<dbReference type="PROSITE" id="PS00641">
    <property type="entry name" value="COMPLEX1_75K_1"/>
    <property type="match status" value="1"/>
</dbReference>
<dbReference type="InterPro" id="IPR006656">
    <property type="entry name" value="Mopterin_OxRdtase"/>
</dbReference>
<dbReference type="PROSITE" id="PS51669">
    <property type="entry name" value="4FE4S_MOW_BIS_MGD"/>
    <property type="match status" value="1"/>
</dbReference>
<dbReference type="EMBL" id="LN827929">
    <property type="protein sequence ID" value="CEZ19358.1"/>
    <property type="molecule type" value="Genomic_DNA"/>
</dbReference>
<dbReference type="GO" id="GO:0046872">
    <property type="term" value="F:metal ion binding"/>
    <property type="evidence" value="ECO:0007669"/>
    <property type="project" value="UniProtKB-UniRule"/>
</dbReference>
<keyword evidence="8 10" id="KW-0520">NAD</keyword>
<comment type="cofactor">
    <cofactor evidence="1 10">
        <name>[4Fe-4S] cluster</name>
        <dbReference type="ChEBI" id="CHEBI:49883"/>
    </cofactor>
</comment>
<evidence type="ECO:0000256" key="6">
    <source>
        <dbReference type="ARBA" id="ARBA00023004"/>
    </source>
</evidence>